<dbReference type="SMART" id="SM00451">
    <property type="entry name" value="ZnF_U1"/>
    <property type="match status" value="1"/>
</dbReference>
<feature type="compositionally biased region" description="Basic and acidic residues" evidence="6">
    <location>
        <begin position="102"/>
        <end position="152"/>
    </location>
</feature>
<feature type="compositionally biased region" description="Basic and acidic residues" evidence="6">
    <location>
        <begin position="9"/>
        <end position="59"/>
    </location>
</feature>
<dbReference type="AlphaFoldDB" id="A0A3P8VX67"/>
<feature type="compositionally biased region" description="Basic and acidic residues" evidence="6">
    <location>
        <begin position="167"/>
        <end position="177"/>
    </location>
</feature>
<feature type="compositionally biased region" description="Basic and acidic residues" evidence="6">
    <location>
        <begin position="185"/>
        <end position="215"/>
    </location>
</feature>
<keyword evidence="9" id="KW-1185">Reference proteome</keyword>
<feature type="compositionally biased region" description="Polar residues" evidence="6">
    <location>
        <begin position="324"/>
        <end position="343"/>
    </location>
</feature>
<dbReference type="Ensembl" id="ENSCSET00000019153.1">
    <property type="protein sequence ID" value="ENSCSEP00000018919.1"/>
    <property type="gene ID" value="ENSCSEG00000012107.1"/>
</dbReference>
<organism evidence="8 9">
    <name type="scientific">Cynoglossus semilaevis</name>
    <name type="common">Tongue sole</name>
    <dbReference type="NCBI Taxonomy" id="244447"/>
    <lineage>
        <taxon>Eukaryota</taxon>
        <taxon>Metazoa</taxon>
        <taxon>Chordata</taxon>
        <taxon>Craniata</taxon>
        <taxon>Vertebrata</taxon>
        <taxon>Euteleostomi</taxon>
        <taxon>Actinopterygii</taxon>
        <taxon>Neopterygii</taxon>
        <taxon>Teleostei</taxon>
        <taxon>Neoteleostei</taxon>
        <taxon>Acanthomorphata</taxon>
        <taxon>Carangaria</taxon>
        <taxon>Pleuronectiformes</taxon>
        <taxon>Pleuronectoidei</taxon>
        <taxon>Cynoglossidae</taxon>
        <taxon>Cynoglossinae</taxon>
        <taxon>Cynoglossus</taxon>
    </lineage>
</organism>
<protein>
    <recommendedName>
        <fullName evidence="7">Matrin-type domain-containing protein</fullName>
    </recommendedName>
</protein>
<feature type="compositionally biased region" description="Basic and acidic residues" evidence="6">
    <location>
        <begin position="264"/>
        <end position="274"/>
    </location>
</feature>
<name>A0A3P8VX67_CYNSE</name>
<evidence type="ECO:0000313" key="8">
    <source>
        <dbReference type="Ensembl" id="ENSCSEP00000018919.1"/>
    </source>
</evidence>
<keyword evidence="2" id="KW-0479">Metal-binding</keyword>
<feature type="region of interest" description="Disordered" evidence="6">
    <location>
        <begin position="102"/>
        <end position="343"/>
    </location>
</feature>
<dbReference type="Proteomes" id="UP000265120">
    <property type="component" value="Chromosome 9"/>
</dbReference>
<reference evidence="8" key="3">
    <citation type="submission" date="2025-09" db="UniProtKB">
        <authorList>
            <consortium name="Ensembl"/>
        </authorList>
    </citation>
    <scope>IDENTIFICATION</scope>
</reference>
<keyword evidence="4" id="KW-0862">Zinc</keyword>
<feature type="domain" description="Matrin-type" evidence="7">
    <location>
        <begin position="431"/>
        <end position="462"/>
    </location>
</feature>
<evidence type="ECO:0000313" key="9">
    <source>
        <dbReference type="Proteomes" id="UP000265120"/>
    </source>
</evidence>
<evidence type="ECO:0000256" key="6">
    <source>
        <dbReference type="SAM" id="MobiDB-lite"/>
    </source>
</evidence>
<dbReference type="GO" id="GO:0005634">
    <property type="term" value="C:nucleus"/>
    <property type="evidence" value="ECO:0007669"/>
    <property type="project" value="UniProtKB-SubCell"/>
</dbReference>
<evidence type="ECO:0000256" key="5">
    <source>
        <dbReference type="ARBA" id="ARBA00023242"/>
    </source>
</evidence>
<evidence type="ECO:0000256" key="4">
    <source>
        <dbReference type="ARBA" id="ARBA00022833"/>
    </source>
</evidence>
<evidence type="ECO:0000256" key="1">
    <source>
        <dbReference type="ARBA" id="ARBA00004123"/>
    </source>
</evidence>
<evidence type="ECO:0000256" key="3">
    <source>
        <dbReference type="ARBA" id="ARBA00022771"/>
    </source>
</evidence>
<dbReference type="PANTHER" id="PTHR15491">
    <property type="match status" value="1"/>
</dbReference>
<evidence type="ECO:0000259" key="7">
    <source>
        <dbReference type="PROSITE" id="PS50171"/>
    </source>
</evidence>
<keyword evidence="5" id="KW-0539">Nucleus</keyword>
<dbReference type="GeneTree" id="ENSGT00940000153322"/>
<accession>A0A3P8VX67</accession>
<dbReference type="InterPro" id="IPR000690">
    <property type="entry name" value="Matrin/U1-C_Znf_C2H2"/>
</dbReference>
<dbReference type="GO" id="GO:0008270">
    <property type="term" value="F:zinc ion binding"/>
    <property type="evidence" value="ECO:0007669"/>
    <property type="project" value="UniProtKB-KW"/>
</dbReference>
<feature type="compositionally biased region" description="Polar residues" evidence="6">
    <location>
        <begin position="78"/>
        <end position="88"/>
    </location>
</feature>
<dbReference type="PANTHER" id="PTHR15491:SF9">
    <property type="entry name" value="CIP1-INTERACTING ZINC FINGER PROTEIN"/>
    <property type="match status" value="1"/>
</dbReference>
<dbReference type="PROSITE" id="PS50171">
    <property type="entry name" value="ZF_MATRIN"/>
    <property type="match status" value="1"/>
</dbReference>
<dbReference type="InterPro" id="IPR026811">
    <property type="entry name" value="CIZ1"/>
</dbReference>
<keyword evidence="3" id="KW-0863">Zinc-finger</keyword>
<reference evidence="8" key="2">
    <citation type="submission" date="2025-08" db="UniProtKB">
        <authorList>
            <consortium name="Ensembl"/>
        </authorList>
    </citation>
    <scope>IDENTIFICATION</scope>
</reference>
<feature type="compositionally biased region" description="Basic and acidic residues" evidence="6">
    <location>
        <begin position="284"/>
        <end position="312"/>
    </location>
</feature>
<comment type="subcellular location">
    <subcellularLocation>
        <location evidence="1">Nucleus</location>
    </subcellularLocation>
</comment>
<dbReference type="InterPro" id="IPR003604">
    <property type="entry name" value="Matrin/U1-like-C_Znf_C2H2"/>
</dbReference>
<dbReference type="GO" id="GO:0003676">
    <property type="term" value="F:nucleic acid binding"/>
    <property type="evidence" value="ECO:0007669"/>
    <property type="project" value="InterPro"/>
</dbReference>
<evidence type="ECO:0000256" key="2">
    <source>
        <dbReference type="ARBA" id="ARBA00022723"/>
    </source>
</evidence>
<feature type="compositionally biased region" description="Acidic residues" evidence="6">
    <location>
        <begin position="234"/>
        <end position="258"/>
    </location>
</feature>
<sequence>MWDWSPQLRRGEDERERDDPRRNGGSIEDDRHNGRAADRRKAYQKQLDHMSSRSADERGGSSGGSEAMRGNREWHSRGSPQGMSFNSYRSMDDDFYILEQMYKSDKQPRLPYQRHDSKLRRRDGGEYHSRSRHSEVEMSEESLRRTPEEKRQSSPSRGRSKKSNRRHAAEKFDKENNAKNTVGQTKERTVSPKKSDTPKEATECHKDRDTEKEPESGVDTDEECWYPKNMEELVTVDEVGEEDDSIIEPDLPEIDEDTAGPKPVLEKEAVEEHVPMPPLSPEQDVDKKTNQEKSCVESMDRKHTYITDDKENVVPATVPEEQKSANQSQAPDQSLNHSSNSPCQDIKTALEETSLEDKVPNSDLLEPHVTMSDTSKSQDTLHVTETITNGLQHKDGKKEMMATSPAREQDKAVSEHSIPLGVEFIVPRTGFFCKLCGLFYTSEENAKTTHCRSAVHYKNLQKYLSQLAEQSLSDAFYEPMTAQ</sequence>
<reference evidence="8 9" key="1">
    <citation type="journal article" date="2014" name="Nat. Genet.">
        <title>Whole-genome sequence of a flatfish provides insights into ZW sex chromosome evolution and adaptation to a benthic lifestyle.</title>
        <authorList>
            <person name="Chen S."/>
            <person name="Zhang G."/>
            <person name="Shao C."/>
            <person name="Huang Q."/>
            <person name="Liu G."/>
            <person name="Zhang P."/>
            <person name="Song W."/>
            <person name="An N."/>
            <person name="Chalopin D."/>
            <person name="Volff J.N."/>
            <person name="Hong Y."/>
            <person name="Li Q."/>
            <person name="Sha Z."/>
            <person name="Zhou H."/>
            <person name="Xie M."/>
            <person name="Yu Q."/>
            <person name="Liu Y."/>
            <person name="Xiang H."/>
            <person name="Wang N."/>
            <person name="Wu K."/>
            <person name="Yang C."/>
            <person name="Zhou Q."/>
            <person name="Liao X."/>
            <person name="Yang L."/>
            <person name="Hu Q."/>
            <person name="Zhang J."/>
            <person name="Meng L."/>
            <person name="Jin L."/>
            <person name="Tian Y."/>
            <person name="Lian J."/>
            <person name="Yang J."/>
            <person name="Miao G."/>
            <person name="Liu S."/>
            <person name="Liang Z."/>
            <person name="Yan F."/>
            <person name="Li Y."/>
            <person name="Sun B."/>
            <person name="Zhang H."/>
            <person name="Zhang J."/>
            <person name="Zhu Y."/>
            <person name="Du M."/>
            <person name="Zhao Y."/>
            <person name="Schartl M."/>
            <person name="Tang Q."/>
            <person name="Wang J."/>
        </authorList>
    </citation>
    <scope>NUCLEOTIDE SEQUENCE</scope>
</reference>
<proteinExistence type="predicted"/>
<feature type="region of interest" description="Disordered" evidence="6">
    <location>
        <begin position="1"/>
        <end position="88"/>
    </location>
</feature>